<keyword evidence="5 6" id="KW-0539">Nucleus</keyword>
<dbReference type="OrthoDB" id="9421954at2759"/>
<keyword evidence="4 6" id="KW-0158">Chromosome</keyword>
<dbReference type="InterPro" id="IPR032458">
    <property type="entry name" value="Histone_H2A_CS"/>
</dbReference>
<dbReference type="PANTHER" id="PTHR23430">
    <property type="entry name" value="HISTONE H2A"/>
    <property type="match status" value="1"/>
</dbReference>
<feature type="region of interest" description="Disordered" evidence="7">
    <location>
        <begin position="1"/>
        <end position="28"/>
    </location>
</feature>
<protein>
    <recommendedName>
        <fullName evidence="6">Histone H2A</fullName>
    </recommendedName>
</protein>
<dbReference type="PRINTS" id="PR00620">
    <property type="entry name" value="HISTONEH2A"/>
</dbReference>
<dbReference type="Gene3D" id="1.10.20.10">
    <property type="entry name" value="Histone, subunit A"/>
    <property type="match status" value="1"/>
</dbReference>
<comment type="subcellular location">
    <subcellularLocation>
        <location evidence="2">Chromosome</location>
    </subcellularLocation>
    <subcellularLocation>
        <location evidence="1 6">Nucleus</location>
    </subcellularLocation>
</comment>
<reference evidence="8 9" key="1">
    <citation type="journal article" date="2017" name="Genome Biol.">
        <title>New reference genome sequences of hot pepper reveal the massive evolution of plant disease-resistance genes by retroduplication.</title>
        <authorList>
            <person name="Kim S."/>
            <person name="Park J."/>
            <person name="Yeom S.I."/>
            <person name="Kim Y.M."/>
            <person name="Seo E."/>
            <person name="Kim K.T."/>
            <person name="Kim M.S."/>
            <person name="Lee J.M."/>
            <person name="Cheong K."/>
            <person name="Shin H.S."/>
            <person name="Kim S.B."/>
            <person name="Han K."/>
            <person name="Lee J."/>
            <person name="Park M."/>
            <person name="Lee H.A."/>
            <person name="Lee H.Y."/>
            <person name="Lee Y."/>
            <person name="Oh S."/>
            <person name="Lee J.H."/>
            <person name="Choi E."/>
            <person name="Choi E."/>
            <person name="Lee S.E."/>
            <person name="Jeon J."/>
            <person name="Kim H."/>
            <person name="Choi G."/>
            <person name="Song H."/>
            <person name="Lee J."/>
            <person name="Lee S.C."/>
            <person name="Kwon J.K."/>
            <person name="Lee H.Y."/>
            <person name="Koo N."/>
            <person name="Hong Y."/>
            <person name="Kim R.W."/>
            <person name="Kang W.H."/>
            <person name="Huh J.H."/>
            <person name="Kang B.C."/>
            <person name="Yang T.J."/>
            <person name="Lee Y.H."/>
            <person name="Bennetzen J.L."/>
            <person name="Choi D."/>
        </authorList>
    </citation>
    <scope>NUCLEOTIDE SEQUENCE [LARGE SCALE GENOMIC DNA]</scope>
    <source>
        <strain evidence="9">cv. PBC81</strain>
    </source>
</reference>
<dbReference type="SMART" id="SM00414">
    <property type="entry name" value="H2A"/>
    <property type="match status" value="1"/>
</dbReference>
<dbReference type="GO" id="GO:0003677">
    <property type="term" value="F:DNA binding"/>
    <property type="evidence" value="ECO:0007669"/>
    <property type="project" value="UniProtKB-KW"/>
</dbReference>
<dbReference type="STRING" id="33114.A0A2G2WWB0"/>
<dbReference type="AlphaFoldDB" id="A0A2G2WWB0"/>
<comment type="caution">
    <text evidence="8">The sequence shown here is derived from an EMBL/GenBank/DDBJ whole genome shotgun (WGS) entry which is preliminary data.</text>
</comment>
<keyword evidence="6" id="KW-0544">Nucleosome core</keyword>
<accession>A0A2G2WWB0</accession>
<dbReference type="GO" id="GO:0005634">
    <property type="term" value="C:nucleus"/>
    <property type="evidence" value="ECO:0007669"/>
    <property type="project" value="UniProtKB-SubCell"/>
</dbReference>
<dbReference type="PROSITE" id="PS00046">
    <property type="entry name" value="HISTONE_H2A"/>
    <property type="match status" value="1"/>
</dbReference>
<evidence type="ECO:0000256" key="3">
    <source>
        <dbReference type="ARBA" id="ARBA00010691"/>
    </source>
</evidence>
<proteinExistence type="inferred from homology"/>
<dbReference type="InterPro" id="IPR002119">
    <property type="entry name" value="Histone_H2A"/>
</dbReference>
<dbReference type="CDD" id="cd00074">
    <property type="entry name" value="HFD_H2A"/>
    <property type="match status" value="1"/>
</dbReference>
<dbReference type="SUPFAM" id="SSF47113">
    <property type="entry name" value="Histone-fold"/>
    <property type="match status" value="1"/>
</dbReference>
<evidence type="ECO:0000313" key="9">
    <source>
        <dbReference type="Proteomes" id="UP000224567"/>
    </source>
</evidence>
<dbReference type="Proteomes" id="UP000224567">
    <property type="component" value="Unassembled WGS sequence"/>
</dbReference>
<comment type="similarity">
    <text evidence="3 6">Belongs to the histone H2A family.</text>
</comment>
<feature type="compositionally biased region" description="Polar residues" evidence="7">
    <location>
        <begin position="1"/>
        <end position="10"/>
    </location>
</feature>
<dbReference type="GO" id="GO:0000786">
    <property type="term" value="C:nucleosome"/>
    <property type="evidence" value="ECO:0007669"/>
    <property type="project" value="UniProtKB-KW"/>
</dbReference>
<dbReference type="FunFam" id="1.10.20.10:FF:000165">
    <property type="entry name" value="Histone H2A"/>
    <property type="match status" value="1"/>
</dbReference>
<evidence type="ECO:0000256" key="7">
    <source>
        <dbReference type="SAM" id="MobiDB-lite"/>
    </source>
</evidence>
<dbReference type="GO" id="GO:0030527">
    <property type="term" value="F:structural constituent of chromatin"/>
    <property type="evidence" value="ECO:0007669"/>
    <property type="project" value="InterPro"/>
</dbReference>
<evidence type="ECO:0000256" key="5">
    <source>
        <dbReference type="ARBA" id="ARBA00023242"/>
    </source>
</evidence>
<evidence type="ECO:0000256" key="2">
    <source>
        <dbReference type="ARBA" id="ARBA00004286"/>
    </source>
</evidence>
<sequence>MSSTDGSSNTGAGSAKQKASKSVSRSAKAGLQFPVGRVARWLKNGKYAERVGAGAPVYLSAVLEYLSAESVWNSDVSRSEVMSELQCARC</sequence>
<keyword evidence="9" id="KW-1185">Reference proteome</keyword>
<evidence type="ECO:0000256" key="1">
    <source>
        <dbReference type="ARBA" id="ARBA00004123"/>
    </source>
</evidence>
<evidence type="ECO:0000313" key="8">
    <source>
        <dbReference type="EMBL" id="PHT49512.1"/>
    </source>
</evidence>
<reference evidence="9" key="2">
    <citation type="journal article" date="2017" name="J. Anim. Genet.">
        <title>Multiple reference genome sequences of hot pepper reveal the massive evolution of plant disease resistance genes by retroduplication.</title>
        <authorList>
            <person name="Kim S."/>
            <person name="Park J."/>
            <person name="Yeom S.-I."/>
            <person name="Kim Y.-M."/>
            <person name="Seo E."/>
            <person name="Kim K.-T."/>
            <person name="Kim M.-S."/>
            <person name="Lee J.M."/>
            <person name="Cheong K."/>
            <person name="Shin H.-S."/>
            <person name="Kim S.-B."/>
            <person name="Han K."/>
            <person name="Lee J."/>
            <person name="Park M."/>
            <person name="Lee H.-A."/>
            <person name="Lee H.-Y."/>
            <person name="Lee Y."/>
            <person name="Oh S."/>
            <person name="Lee J.H."/>
            <person name="Choi E."/>
            <person name="Choi E."/>
            <person name="Lee S.E."/>
            <person name="Jeon J."/>
            <person name="Kim H."/>
            <person name="Choi G."/>
            <person name="Song H."/>
            <person name="Lee J."/>
            <person name="Lee S.-C."/>
            <person name="Kwon J.-K."/>
            <person name="Lee H.-Y."/>
            <person name="Koo N."/>
            <person name="Hong Y."/>
            <person name="Kim R.W."/>
            <person name="Kang W.-H."/>
            <person name="Huh J.H."/>
            <person name="Kang B.-C."/>
            <person name="Yang T.-J."/>
            <person name="Lee Y.-H."/>
            <person name="Bennetzen J.L."/>
            <person name="Choi D."/>
        </authorList>
    </citation>
    <scope>NUCLEOTIDE SEQUENCE [LARGE SCALE GENOMIC DNA]</scope>
    <source>
        <strain evidence="9">cv. PBC81</strain>
    </source>
</reference>
<dbReference type="EMBL" id="MLFT02000004">
    <property type="protein sequence ID" value="PHT49512.1"/>
    <property type="molecule type" value="Genomic_DNA"/>
</dbReference>
<keyword evidence="6" id="KW-0238">DNA-binding</keyword>
<feature type="compositionally biased region" description="Low complexity" evidence="7">
    <location>
        <begin position="11"/>
        <end position="28"/>
    </location>
</feature>
<gene>
    <name evidence="8" type="ORF">CQW23_09259</name>
</gene>
<dbReference type="GO" id="GO:0046982">
    <property type="term" value="F:protein heterodimerization activity"/>
    <property type="evidence" value="ECO:0007669"/>
    <property type="project" value="InterPro"/>
</dbReference>
<organism evidence="8 9">
    <name type="scientific">Capsicum baccatum</name>
    <name type="common">Peruvian pepper</name>
    <dbReference type="NCBI Taxonomy" id="33114"/>
    <lineage>
        <taxon>Eukaryota</taxon>
        <taxon>Viridiplantae</taxon>
        <taxon>Streptophyta</taxon>
        <taxon>Embryophyta</taxon>
        <taxon>Tracheophyta</taxon>
        <taxon>Spermatophyta</taxon>
        <taxon>Magnoliopsida</taxon>
        <taxon>eudicotyledons</taxon>
        <taxon>Gunneridae</taxon>
        <taxon>Pentapetalae</taxon>
        <taxon>asterids</taxon>
        <taxon>lamiids</taxon>
        <taxon>Solanales</taxon>
        <taxon>Solanaceae</taxon>
        <taxon>Solanoideae</taxon>
        <taxon>Capsiceae</taxon>
        <taxon>Capsicum</taxon>
    </lineage>
</organism>
<evidence type="ECO:0000256" key="4">
    <source>
        <dbReference type="ARBA" id="ARBA00022454"/>
    </source>
</evidence>
<comment type="subunit">
    <text evidence="6">The nucleosome is a histone octamer containing two molecules each of H2A, H2B, H3 and H4 assembled in one H3-H4 heterotetramer and two H2A-H2B heterodimers. The octamer wraps approximately 147 bp of DNA.</text>
</comment>
<evidence type="ECO:0000256" key="6">
    <source>
        <dbReference type="RuleBase" id="RU003767"/>
    </source>
</evidence>
<name>A0A2G2WWB0_CAPBA</name>
<dbReference type="InterPro" id="IPR009072">
    <property type="entry name" value="Histone-fold"/>
</dbReference>